<feature type="compositionally biased region" description="Polar residues" evidence="1">
    <location>
        <begin position="608"/>
        <end position="620"/>
    </location>
</feature>
<gene>
    <name evidence="3" type="ORF">VNI00_000762</name>
</gene>
<dbReference type="AlphaFoldDB" id="A0AAW0EC20"/>
<dbReference type="PANTHER" id="PTHR38046">
    <property type="entry name" value="CRYPTIC LOCI REGULATOR 2"/>
    <property type="match status" value="1"/>
</dbReference>
<dbReference type="GO" id="GO:0033553">
    <property type="term" value="C:rDNA heterochromatin"/>
    <property type="evidence" value="ECO:0007669"/>
    <property type="project" value="TreeGrafter"/>
</dbReference>
<feature type="compositionally biased region" description="Low complexity" evidence="1">
    <location>
        <begin position="167"/>
        <end position="183"/>
    </location>
</feature>
<dbReference type="PANTHER" id="PTHR38046:SF1">
    <property type="entry name" value="CRYPTIC LOCI REGULATOR 2"/>
    <property type="match status" value="1"/>
</dbReference>
<name>A0AAW0EC20_9AGAR</name>
<organism evidence="3 4">
    <name type="scientific">Paramarasmius palmivorus</name>
    <dbReference type="NCBI Taxonomy" id="297713"/>
    <lineage>
        <taxon>Eukaryota</taxon>
        <taxon>Fungi</taxon>
        <taxon>Dikarya</taxon>
        <taxon>Basidiomycota</taxon>
        <taxon>Agaricomycotina</taxon>
        <taxon>Agaricomycetes</taxon>
        <taxon>Agaricomycetidae</taxon>
        <taxon>Agaricales</taxon>
        <taxon>Marasmiineae</taxon>
        <taxon>Marasmiaceae</taxon>
        <taxon>Paramarasmius</taxon>
    </lineage>
</organism>
<dbReference type="Pfam" id="PF16761">
    <property type="entry name" value="Clr2_transil"/>
    <property type="match status" value="1"/>
</dbReference>
<keyword evidence="4" id="KW-1185">Reference proteome</keyword>
<feature type="region of interest" description="Disordered" evidence="1">
    <location>
        <begin position="162"/>
        <end position="188"/>
    </location>
</feature>
<reference evidence="3 4" key="1">
    <citation type="submission" date="2024-01" db="EMBL/GenBank/DDBJ databases">
        <title>A draft genome for a cacao thread blight-causing isolate of Paramarasmius palmivorus.</title>
        <authorList>
            <person name="Baruah I.K."/>
            <person name="Bukari Y."/>
            <person name="Amoako-Attah I."/>
            <person name="Meinhardt L.W."/>
            <person name="Bailey B.A."/>
            <person name="Cohen S.P."/>
        </authorList>
    </citation>
    <scope>NUCLEOTIDE SEQUENCE [LARGE SCALE GENOMIC DNA]</scope>
    <source>
        <strain evidence="3 4">GH-12</strain>
    </source>
</reference>
<feature type="region of interest" description="Disordered" evidence="1">
    <location>
        <begin position="1"/>
        <end position="28"/>
    </location>
</feature>
<dbReference type="InterPro" id="IPR031915">
    <property type="entry name" value="Clr2_N"/>
</dbReference>
<dbReference type="EMBL" id="JAYKXP010000002">
    <property type="protein sequence ID" value="KAK7061027.1"/>
    <property type="molecule type" value="Genomic_DNA"/>
</dbReference>
<evidence type="ECO:0000313" key="4">
    <source>
        <dbReference type="Proteomes" id="UP001383192"/>
    </source>
</evidence>
<evidence type="ECO:0000259" key="2">
    <source>
        <dbReference type="Pfam" id="PF16761"/>
    </source>
</evidence>
<feature type="compositionally biased region" description="Pro residues" evidence="1">
    <location>
        <begin position="649"/>
        <end position="661"/>
    </location>
</feature>
<dbReference type="Proteomes" id="UP001383192">
    <property type="component" value="Unassembled WGS sequence"/>
</dbReference>
<dbReference type="GO" id="GO:0031934">
    <property type="term" value="C:mating-type region heterochromatin"/>
    <property type="evidence" value="ECO:0007669"/>
    <property type="project" value="TreeGrafter"/>
</dbReference>
<feature type="compositionally biased region" description="Low complexity" evidence="1">
    <location>
        <begin position="638"/>
        <end position="648"/>
    </location>
</feature>
<comment type="caution">
    <text evidence="3">The sequence shown here is derived from an EMBL/GenBank/DDBJ whole genome shotgun (WGS) entry which is preliminary data.</text>
</comment>
<dbReference type="InterPro" id="IPR038986">
    <property type="entry name" value="Clr2"/>
</dbReference>
<evidence type="ECO:0000313" key="3">
    <source>
        <dbReference type="EMBL" id="KAK7061027.1"/>
    </source>
</evidence>
<feature type="region of interest" description="Disordered" evidence="1">
    <location>
        <begin position="592"/>
        <end position="739"/>
    </location>
</feature>
<dbReference type="GO" id="GO:0070824">
    <property type="term" value="C:SHREC complex"/>
    <property type="evidence" value="ECO:0007669"/>
    <property type="project" value="InterPro"/>
</dbReference>
<protein>
    <recommendedName>
        <fullName evidence="2">Cryptic loci regulator 2 N-terminal domain-containing protein</fullName>
    </recommendedName>
</protein>
<feature type="domain" description="Cryptic loci regulator 2 N-terminal" evidence="2">
    <location>
        <begin position="80"/>
        <end position="146"/>
    </location>
</feature>
<accession>A0AAW0EC20</accession>
<dbReference type="GO" id="GO:0030466">
    <property type="term" value="P:silent mating-type cassette heterochromatin formation"/>
    <property type="evidence" value="ECO:0007669"/>
    <property type="project" value="TreeGrafter"/>
</dbReference>
<sequence>MVRTVASKHELPPNPTYKEFERSDGDSSTWPVYTERIVDSNGHVNYMQYLDLEQAASKKWRSTVGQAVAKALKWPEGHHYVLKDWPANYRMYDHHKGPADNPRHDIYLFGPKTLPKFRSPPEFIPHAIWLFTDPTMNNANCECKYCSKKTQREVTHDLGTHGILPMPVRASGSPSVSSPAVSRRIPRPRTETQPIVHASVQKAPKPPERASNVVPKFHMKNERDSDLRAVHQRTSLKIKRWCREDEIVWCALQPPIKGPQGDYDTIYFWPAIVQDYDLKIETHPKETPHTGGYDPKMPPWGTSHSTMYKVRLLAVSCVWNVPDDQVIPYQAYHPPKPLLDAMRATLGTHPIDHNTTDFSPFPNTSTSGTPSPPPTFAQAVGAFAMSIQIAAELSQYWALTDSWSFQYNVPLPSSSSTSISAGRSRPMSLQEAISEASTSNAAALNNSRSSSTKQAVDNMLGIPNPLTTDIPTATVTQNRFQGLWWGAERIWTGDFVRIKLPRKALAPHGAPHIKPPSGAGEATLQEFREKFGLDKVEHLLGAGSRGVVMRLDTLMLVDVPVTDESGKMRTRKECRACGPLYEIACEDWEEPTHSEMNGMNGSGPGPSTKKQSSTPMTSMFGSPDPNLLGSPSSSQGDTTTPPTMSQPSPLKPPALPNPDPAVPIEATSTNVLRQQGVDVPSRPASSLSQSRSLPRAPPNDQLSQPVASAAYNMPPAPDGYKFRSDSRRGLRSSVLVGHA</sequence>
<proteinExistence type="predicted"/>
<evidence type="ECO:0000256" key="1">
    <source>
        <dbReference type="SAM" id="MobiDB-lite"/>
    </source>
</evidence>
<feature type="compositionally biased region" description="Low complexity" evidence="1">
    <location>
        <begin position="680"/>
        <end position="694"/>
    </location>
</feature>